<dbReference type="InterPro" id="IPR003591">
    <property type="entry name" value="Leu-rich_rpt_typical-subtyp"/>
</dbReference>
<feature type="domain" description="NB-ARC" evidence="6">
    <location>
        <begin position="163"/>
        <end position="326"/>
    </location>
</feature>
<dbReference type="GO" id="GO:0043531">
    <property type="term" value="F:ADP binding"/>
    <property type="evidence" value="ECO:0007669"/>
    <property type="project" value="InterPro"/>
</dbReference>
<evidence type="ECO:0000256" key="4">
    <source>
        <dbReference type="ARBA" id="ARBA00022821"/>
    </source>
</evidence>
<dbReference type="PANTHER" id="PTHR33463">
    <property type="entry name" value="NB-ARC DOMAIN-CONTAINING PROTEIN-RELATED"/>
    <property type="match status" value="1"/>
</dbReference>
<dbReference type="EMBL" id="KZ305070">
    <property type="protein sequence ID" value="PIA31051.1"/>
    <property type="molecule type" value="Genomic_DNA"/>
</dbReference>
<dbReference type="Pfam" id="PF13855">
    <property type="entry name" value="LRR_8"/>
    <property type="match status" value="1"/>
</dbReference>
<dbReference type="FunFam" id="3.40.50.300:FF:001091">
    <property type="entry name" value="Probable disease resistance protein At1g61300"/>
    <property type="match status" value="1"/>
</dbReference>
<dbReference type="InterPro" id="IPR027417">
    <property type="entry name" value="P-loop_NTPase"/>
</dbReference>
<organism evidence="9 10">
    <name type="scientific">Aquilegia coerulea</name>
    <name type="common">Rocky mountain columbine</name>
    <dbReference type="NCBI Taxonomy" id="218851"/>
    <lineage>
        <taxon>Eukaryota</taxon>
        <taxon>Viridiplantae</taxon>
        <taxon>Streptophyta</taxon>
        <taxon>Embryophyta</taxon>
        <taxon>Tracheophyta</taxon>
        <taxon>Spermatophyta</taxon>
        <taxon>Magnoliopsida</taxon>
        <taxon>Ranunculales</taxon>
        <taxon>Ranunculaceae</taxon>
        <taxon>Thalictroideae</taxon>
        <taxon>Aquilegia</taxon>
    </lineage>
</organism>
<protein>
    <submittedName>
        <fullName evidence="9">Uncharacterized protein</fullName>
    </submittedName>
</protein>
<evidence type="ECO:0000256" key="5">
    <source>
        <dbReference type="ARBA" id="ARBA00022840"/>
    </source>
</evidence>
<evidence type="ECO:0000313" key="9">
    <source>
        <dbReference type="EMBL" id="PIA31053.1"/>
    </source>
</evidence>
<gene>
    <name evidence="9" type="ORF">AQUCO_05300109v1</name>
</gene>
<dbReference type="FunFam" id="1.10.10.10:FF:000322">
    <property type="entry name" value="Probable disease resistance protein At1g63360"/>
    <property type="match status" value="1"/>
</dbReference>
<dbReference type="SUPFAM" id="SSF52058">
    <property type="entry name" value="L domain-like"/>
    <property type="match status" value="1"/>
</dbReference>
<dbReference type="Pfam" id="PF23559">
    <property type="entry name" value="WHD_DRP"/>
    <property type="match status" value="1"/>
</dbReference>
<evidence type="ECO:0000259" key="7">
    <source>
        <dbReference type="Pfam" id="PF23247"/>
    </source>
</evidence>
<dbReference type="SUPFAM" id="SSF52540">
    <property type="entry name" value="P-loop containing nucleoside triphosphate hydrolases"/>
    <property type="match status" value="1"/>
</dbReference>
<dbReference type="InterPro" id="IPR050905">
    <property type="entry name" value="Plant_NBS-LRR"/>
</dbReference>
<dbReference type="InterPro" id="IPR058922">
    <property type="entry name" value="WHD_DRP"/>
</dbReference>
<keyword evidence="4" id="KW-0611">Plant defense</keyword>
<keyword evidence="10" id="KW-1185">Reference proteome</keyword>
<dbReference type="PANTHER" id="PTHR33463:SF187">
    <property type="entry name" value="AND NB-ARC DOMAIN DISEASE RESISTANCE PROTEIN, PUTATIVE-RELATED"/>
    <property type="match status" value="1"/>
</dbReference>
<dbReference type="Gene3D" id="1.10.10.10">
    <property type="entry name" value="Winged helix-like DNA-binding domain superfamily/Winged helix DNA-binding domain"/>
    <property type="match status" value="1"/>
</dbReference>
<evidence type="ECO:0000259" key="8">
    <source>
        <dbReference type="Pfam" id="PF23559"/>
    </source>
</evidence>
<dbReference type="Pfam" id="PF00931">
    <property type="entry name" value="NB-ARC"/>
    <property type="match status" value="1"/>
</dbReference>
<evidence type="ECO:0000256" key="2">
    <source>
        <dbReference type="ARBA" id="ARBA00022614"/>
    </source>
</evidence>
<reference evidence="9 10" key="1">
    <citation type="submission" date="2017-09" db="EMBL/GenBank/DDBJ databases">
        <title>WGS assembly of Aquilegia coerulea Goldsmith.</title>
        <authorList>
            <person name="Hodges S."/>
            <person name="Kramer E."/>
            <person name="Nordborg M."/>
            <person name="Tomkins J."/>
            <person name="Borevitz J."/>
            <person name="Derieg N."/>
            <person name="Yan J."/>
            <person name="Mihaltcheva S."/>
            <person name="Hayes R.D."/>
            <person name="Rokhsar D."/>
        </authorList>
    </citation>
    <scope>NUCLEOTIDE SEQUENCE [LARGE SCALE GENOMIC DNA]</scope>
    <source>
        <strain evidence="10">cv. Goldsmith</strain>
    </source>
</reference>
<dbReference type="AlphaFoldDB" id="A0A2G5CIE6"/>
<dbReference type="InterPro" id="IPR002182">
    <property type="entry name" value="NB-ARC"/>
</dbReference>
<dbReference type="OrthoDB" id="1926275at2759"/>
<evidence type="ECO:0000256" key="3">
    <source>
        <dbReference type="ARBA" id="ARBA00022737"/>
    </source>
</evidence>
<keyword evidence="2" id="KW-0433">Leucine-rich repeat</keyword>
<feature type="domain" description="Disease resistance protein winged helix" evidence="8">
    <location>
        <begin position="414"/>
        <end position="484"/>
    </location>
</feature>
<dbReference type="Pfam" id="PF23247">
    <property type="entry name" value="LRR_RPS2"/>
    <property type="match status" value="1"/>
</dbReference>
<name>A0A2G5CIE6_AQUCA</name>
<dbReference type="EMBL" id="KZ305070">
    <property type="protein sequence ID" value="PIA31053.1"/>
    <property type="molecule type" value="Genomic_DNA"/>
</dbReference>
<dbReference type="InterPro" id="IPR057135">
    <property type="entry name" value="At4g27190-like_LRR"/>
</dbReference>
<dbReference type="STRING" id="218851.A0A2G5CIE6"/>
<dbReference type="InterPro" id="IPR036388">
    <property type="entry name" value="WH-like_DNA-bd_sf"/>
</dbReference>
<feature type="domain" description="Disease resistance protein At4g27190-like leucine-rich repeats" evidence="7">
    <location>
        <begin position="834"/>
        <end position="937"/>
    </location>
</feature>
<dbReference type="InterPro" id="IPR032675">
    <property type="entry name" value="LRR_dom_sf"/>
</dbReference>
<dbReference type="InterPro" id="IPR001611">
    <property type="entry name" value="Leu-rich_rpt"/>
</dbReference>
<dbReference type="GO" id="GO:0006952">
    <property type="term" value="P:defense response"/>
    <property type="evidence" value="ECO:0007669"/>
    <property type="project" value="UniProtKB-KW"/>
</dbReference>
<dbReference type="Gene3D" id="1.10.8.430">
    <property type="entry name" value="Helical domain of apoptotic protease-activating factors"/>
    <property type="match status" value="1"/>
</dbReference>
<dbReference type="SMART" id="SM00369">
    <property type="entry name" value="LRR_TYP"/>
    <property type="match status" value="3"/>
</dbReference>
<dbReference type="PRINTS" id="PR00364">
    <property type="entry name" value="DISEASERSIST"/>
</dbReference>
<evidence type="ECO:0000259" key="6">
    <source>
        <dbReference type="Pfam" id="PF00931"/>
    </source>
</evidence>
<evidence type="ECO:0000256" key="1">
    <source>
        <dbReference type="ARBA" id="ARBA00008894"/>
    </source>
</evidence>
<evidence type="ECO:0000313" key="10">
    <source>
        <dbReference type="Proteomes" id="UP000230069"/>
    </source>
</evidence>
<dbReference type="Gene3D" id="3.80.10.10">
    <property type="entry name" value="Ribonuclease Inhibitor"/>
    <property type="match status" value="2"/>
</dbReference>
<proteinExistence type="inferred from homology"/>
<keyword evidence="3" id="KW-0677">Repeat</keyword>
<dbReference type="Gene3D" id="3.40.50.300">
    <property type="entry name" value="P-loop containing nucleotide triphosphate hydrolases"/>
    <property type="match status" value="1"/>
</dbReference>
<dbReference type="InterPro" id="IPR042197">
    <property type="entry name" value="Apaf_helical"/>
</dbReference>
<keyword evidence="5" id="KW-0547">Nucleotide-binding</keyword>
<dbReference type="EMBL" id="KZ305070">
    <property type="protein sequence ID" value="PIA31052.1"/>
    <property type="molecule type" value="Genomic_DNA"/>
</dbReference>
<dbReference type="Proteomes" id="UP000230069">
    <property type="component" value="Unassembled WGS sequence"/>
</dbReference>
<accession>A0A2G5CIE6</accession>
<comment type="similarity">
    <text evidence="1">Belongs to the disease resistance NB-LRR family.</text>
</comment>
<keyword evidence="5" id="KW-0067">ATP-binding</keyword>
<sequence>MEIVIATIGTMVTSLCSCMDASLGEQYKYMKSAKEEIGTLRNKKEELIAQVSDVNVRLRMAVEERGKIPTNQVQDWLDKANRVIVEVESVEDEAKVPKRCVKGVLVDCRSRLKLGKRILKLLEVVSDLLDKAARLSEESLVFLLSDVGLKISTTILIGKTTAEKNFEIVWEYLMGNEFWKIGVYGMGGVGKTTLIKNINNRLLEQKTHFGKVIYVTVPKDLNVNKLQISMANAVSLDLSAEEDETRRASLLLRALERKGKLVIILDDIWEAFPLHEIGIPEPTKENGCKLLLTSRSSEVCQRMGCVKVKVELLSTDEAWKLFIKTVGIELTPDVVEFAKGVLEECARLPLAVITIGGAMKGNDDIREWRVALNDLTEIENWTMDMEDLVIKRLRFSYSRLRDDVLKNCFLYCALYPEDSEIDPELLINYWVMEGLIKGKNKEDEFDRGNLILNKLERCCMLEYIRGDDHTKDHVKMHDLIRDMALHITRKSPRFMVKSGVGLVKILSEADWPKDLKRASFMENDIQDISVSPECPELLTLILSSNPLNSIAANFFVHMKGLTVLDLSDTKIEWLPESISELENLRALLLTLCRELKRIPSLSKVKSLRVLRLDSTAIEELPHGMEMLVNLKCLNLRWIRSLRETIPTGMLMKFSLLQELELRNMYEFNIGASRRGRGFVDELLSLTQLESLGVHFHDFFDFITYATLGKFKGLKEYNFVVGKAYMDLISEGRSVSICNSNGIPYDNLILPINTQILSIEEFHDITKLSEFAGIKEVMDLRECGIRQCDTLECILSSEDEHLEEEGIILNHLEVLIVEDCWGLSTLCRGVPTSCPFPCLKSIEVSGCDTMKNLLSSRLLRNLQNLEQIDVRACDEMEELITGEDNEEMGERSCISILPKFQNLKLFNLPKLKSIWNGVMVCDSLECVEIMRCSTLKRLPRFSQDDHQTPPPVLKTITGERVWWDAIEWDHPDAKFLW</sequence>
<dbReference type="GO" id="GO:0005524">
    <property type="term" value="F:ATP binding"/>
    <property type="evidence" value="ECO:0007669"/>
    <property type="project" value="UniProtKB-KW"/>
</dbReference>